<feature type="domain" description="3'-5' exonuclease" evidence="2">
    <location>
        <begin position="5"/>
        <end position="67"/>
    </location>
</feature>
<keyword evidence="3" id="KW-0378">Hydrolase</keyword>
<comment type="caution">
    <text evidence="3">The sequence shown here is derived from an EMBL/GenBank/DDBJ whole genome shotgun (WGS) entry which is preliminary data.</text>
</comment>
<organism evidence="3 4">
    <name type="scientific">Tetrabaena socialis</name>
    <dbReference type="NCBI Taxonomy" id="47790"/>
    <lineage>
        <taxon>Eukaryota</taxon>
        <taxon>Viridiplantae</taxon>
        <taxon>Chlorophyta</taxon>
        <taxon>core chlorophytes</taxon>
        <taxon>Chlorophyceae</taxon>
        <taxon>CS clade</taxon>
        <taxon>Chlamydomonadales</taxon>
        <taxon>Tetrabaenaceae</taxon>
        <taxon>Tetrabaena</taxon>
    </lineage>
</organism>
<dbReference type="AlphaFoldDB" id="A0A2J8AHB6"/>
<dbReference type="InterPro" id="IPR002562">
    <property type="entry name" value="3'-5'_exonuclease_dom"/>
</dbReference>
<evidence type="ECO:0000259" key="2">
    <source>
        <dbReference type="Pfam" id="PF01612"/>
    </source>
</evidence>
<dbReference type="SUPFAM" id="SSF53098">
    <property type="entry name" value="Ribonuclease H-like"/>
    <property type="match status" value="1"/>
</dbReference>
<name>A0A2J8AHB6_9CHLO</name>
<proteinExistence type="predicted"/>
<gene>
    <name evidence="3" type="ORF">TSOC_001226</name>
</gene>
<dbReference type="InterPro" id="IPR036397">
    <property type="entry name" value="RNaseH_sf"/>
</dbReference>
<dbReference type="Gene3D" id="3.30.420.10">
    <property type="entry name" value="Ribonuclease H-like superfamily/Ribonuclease H"/>
    <property type="match status" value="1"/>
</dbReference>
<dbReference type="GO" id="GO:0000467">
    <property type="term" value="P:exonucleolytic trimming to generate mature 3'-end of 5.8S rRNA from tricistronic rRNA transcript (SSU-rRNA, 5.8S rRNA, LSU-rRNA)"/>
    <property type="evidence" value="ECO:0007669"/>
    <property type="project" value="InterPro"/>
</dbReference>
<dbReference type="PANTHER" id="PTHR12124">
    <property type="entry name" value="POLYMYOSITIS/SCLERODERMA AUTOANTIGEN-RELATED"/>
    <property type="match status" value="1"/>
</dbReference>
<feature type="region of interest" description="Disordered" evidence="1">
    <location>
        <begin position="71"/>
        <end position="135"/>
    </location>
</feature>
<dbReference type="GO" id="GO:0071037">
    <property type="term" value="P:nuclear polyadenylation-dependent snRNA catabolic process"/>
    <property type="evidence" value="ECO:0007669"/>
    <property type="project" value="TreeGrafter"/>
</dbReference>
<dbReference type="GO" id="GO:0071051">
    <property type="term" value="P:poly(A)-dependent snoRNA 3'-end processing"/>
    <property type="evidence" value="ECO:0007669"/>
    <property type="project" value="TreeGrafter"/>
</dbReference>
<dbReference type="GO" id="GO:0000176">
    <property type="term" value="C:nuclear exosome (RNase complex)"/>
    <property type="evidence" value="ECO:0007669"/>
    <property type="project" value="TreeGrafter"/>
</dbReference>
<dbReference type="GO" id="GO:0071036">
    <property type="term" value="P:nuclear polyadenylation-dependent snoRNA catabolic process"/>
    <property type="evidence" value="ECO:0007669"/>
    <property type="project" value="TreeGrafter"/>
</dbReference>
<keyword evidence="3" id="KW-0269">Exonuclease</keyword>
<keyword evidence="3" id="KW-0540">Nuclease</keyword>
<dbReference type="InterPro" id="IPR012337">
    <property type="entry name" value="RNaseH-like_sf"/>
</dbReference>
<evidence type="ECO:0000256" key="1">
    <source>
        <dbReference type="SAM" id="MobiDB-lite"/>
    </source>
</evidence>
<evidence type="ECO:0000313" key="3">
    <source>
        <dbReference type="EMBL" id="PNH11912.1"/>
    </source>
</evidence>
<reference evidence="3 4" key="1">
    <citation type="journal article" date="2017" name="Mol. Biol. Evol.">
        <title>The 4-celled Tetrabaena socialis nuclear genome reveals the essential components for genetic control of cell number at the origin of multicellularity in the volvocine lineage.</title>
        <authorList>
            <person name="Featherston J."/>
            <person name="Arakaki Y."/>
            <person name="Hanschen E.R."/>
            <person name="Ferris P.J."/>
            <person name="Michod R.E."/>
            <person name="Olson B.J.S.C."/>
            <person name="Nozaki H."/>
            <person name="Durand P.M."/>
        </authorList>
    </citation>
    <scope>NUCLEOTIDE SEQUENCE [LARGE SCALE GENOMIC DNA]</scope>
    <source>
        <strain evidence="3 4">NIES-571</strain>
    </source>
</reference>
<feature type="compositionally biased region" description="Gly residues" evidence="1">
    <location>
        <begin position="81"/>
        <end position="131"/>
    </location>
</feature>
<dbReference type="GO" id="GO:0005730">
    <property type="term" value="C:nucleolus"/>
    <property type="evidence" value="ECO:0007669"/>
    <property type="project" value="TreeGrafter"/>
</dbReference>
<dbReference type="GO" id="GO:0071038">
    <property type="term" value="P:TRAMP-dependent tRNA surveillance pathway"/>
    <property type="evidence" value="ECO:0007669"/>
    <property type="project" value="TreeGrafter"/>
</dbReference>
<dbReference type="PANTHER" id="PTHR12124:SF47">
    <property type="entry name" value="EXOSOME COMPONENT 10"/>
    <property type="match status" value="1"/>
</dbReference>
<dbReference type="GO" id="GO:0071039">
    <property type="term" value="P:nuclear polyadenylation-dependent CUT catabolic process"/>
    <property type="evidence" value="ECO:0007669"/>
    <property type="project" value="TreeGrafter"/>
</dbReference>
<dbReference type="Proteomes" id="UP000236333">
    <property type="component" value="Unassembled WGS sequence"/>
</dbReference>
<keyword evidence="4" id="KW-1185">Reference proteome</keyword>
<dbReference type="GO" id="GO:0000175">
    <property type="term" value="F:3'-5'-RNA exonuclease activity"/>
    <property type="evidence" value="ECO:0007669"/>
    <property type="project" value="InterPro"/>
</dbReference>
<dbReference type="Pfam" id="PF01612">
    <property type="entry name" value="DNA_pol_A_exo1"/>
    <property type="match status" value="1"/>
</dbReference>
<dbReference type="GO" id="GO:0003727">
    <property type="term" value="F:single-stranded RNA binding"/>
    <property type="evidence" value="ECO:0007669"/>
    <property type="project" value="TreeGrafter"/>
</dbReference>
<dbReference type="InterPro" id="IPR045092">
    <property type="entry name" value="Rrp6-like"/>
</dbReference>
<protein>
    <submittedName>
        <fullName evidence="3">Exosome complex exonuclease rrp6</fullName>
    </submittedName>
</protein>
<accession>A0A2J8AHB6</accession>
<sequence>MVAPVLGYESRALAALLRRHCGGVAVDKAGGQRADWRRRPLPPPLLSYAATDVSYLPYLADVLRAELAAAGPGGWPPPSTDGGGGGAGGGSAGGGGGGGDGSGGGSGDGGGGGSSGGGGGGSGDGGGGGSTGRLTSVLPTTLSSFLATAPAATRPIVSRAELRPPPATARMPYLKSYVASAWLGRYATAISV</sequence>
<dbReference type="EMBL" id="PGGS01000019">
    <property type="protein sequence ID" value="PNH11912.1"/>
    <property type="molecule type" value="Genomic_DNA"/>
</dbReference>
<dbReference type="GO" id="GO:0071040">
    <property type="term" value="P:nuclear polyadenylation-dependent antisense transcript catabolic process"/>
    <property type="evidence" value="ECO:0007669"/>
    <property type="project" value="TreeGrafter"/>
</dbReference>
<evidence type="ECO:0000313" key="4">
    <source>
        <dbReference type="Proteomes" id="UP000236333"/>
    </source>
</evidence>
<dbReference type="GO" id="GO:0071035">
    <property type="term" value="P:nuclear polyadenylation-dependent rRNA catabolic process"/>
    <property type="evidence" value="ECO:0007669"/>
    <property type="project" value="TreeGrafter"/>
</dbReference>
<dbReference type="GO" id="GO:0071044">
    <property type="term" value="P:histone mRNA catabolic process"/>
    <property type="evidence" value="ECO:0007669"/>
    <property type="project" value="TreeGrafter"/>
</dbReference>